<evidence type="ECO:0000313" key="2">
    <source>
        <dbReference type="EMBL" id="KAJ1167484.1"/>
    </source>
</evidence>
<gene>
    <name evidence="2" type="ORF">NDU88_007875</name>
</gene>
<protein>
    <submittedName>
        <fullName evidence="2">Uncharacterized protein</fullName>
    </submittedName>
</protein>
<proteinExistence type="predicted"/>
<keyword evidence="3" id="KW-1185">Reference proteome</keyword>
<feature type="region of interest" description="Disordered" evidence="1">
    <location>
        <begin position="1"/>
        <end position="30"/>
    </location>
</feature>
<evidence type="ECO:0000256" key="1">
    <source>
        <dbReference type="SAM" id="MobiDB-lite"/>
    </source>
</evidence>
<sequence>MVLAGVSRPALPGVREKKPRTPGSAGVGENGVWAAQKRKAPIGSSGCTRTGAKSNFQADRDGALLGYKSREASVKKLPSDLVSFSMFFFPGTNLPVGSDLLEPLSGYAKSVSSVVIFTFGLSHFFEMKILRPG</sequence>
<comment type="caution">
    <text evidence="2">The sequence shown here is derived from an EMBL/GenBank/DDBJ whole genome shotgun (WGS) entry which is preliminary data.</text>
</comment>
<dbReference type="Proteomes" id="UP001066276">
    <property type="component" value="Chromosome 4_2"/>
</dbReference>
<name>A0AAV7SU26_PLEWA</name>
<accession>A0AAV7SU26</accession>
<organism evidence="2 3">
    <name type="scientific">Pleurodeles waltl</name>
    <name type="common">Iberian ribbed newt</name>
    <dbReference type="NCBI Taxonomy" id="8319"/>
    <lineage>
        <taxon>Eukaryota</taxon>
        <taxon>Metazoa</taxon>
        <taxon>Chordata</taxon>
        <taxon>Craniata</taxon>
        <taxon>Vertebrata</taxon>
        <taxon>Euteleostomi</taxon>
        <taxon>Amphibia</taxon>
        <taxon>Batrachia</taxon>
        <taxon>Caudata</taxon>
        <taxon>Salamandroidea</taxon>
        <taxon>Salamandridae</taxon>
        <taxon>Pleurodelinae</taxon>
        <taxon>Pleurodeles</taxon>
    </lineage>
</organism>
<dbReference type="EMBL" id="JANPWB010000008">
    <property type="protein sequence ID" value="KAJ1167484.1"/>
    <property type="molecule type" value="Genomic_DNA"/>
</dbReference>
<dbReference type="AlphaFoldDB" id="A0AAV7SU26"/>
<evidence type="ECO:0000313" key="3">
    <source>
        <dbReference type="Proteomes" id="UP001066276"/>
    </source>
</evidence>
<reference evidence="2" key="1">
    <citation type="journal article" date="2022" name="bioRxiv">
        <title>Sequencing and chromosome-scale assembly of the giantPleurodeles waltlgenome.</title>
        <authorList>
            <person name="Brown T."/>
            <person name="Elewa A."/>
            <person name="Iarovenko S."/>
            <person name="Subramanian E."/>
            <person name="Araus A.J."/>
            <person name="Petzold A."/>
            <person name="Susuki M."/>
            <person name="Suzuki K.-i.T."/>
            <person name="Hayashi T."/>
            <person name="Toyoda A."/>
            <person name="Oliveira C."/>
            <person name="Osipova E."/>
            <person name="Leigh N.D."/>
            <person name="Simon A."/>
            <person name="Yun M.H."/>
        </authorList>
    </citation>
    <scope>NUCLEOTIDE SEQUENCE</scope>
    <source>
        <strain evidence="2">20211129_DDA</strain>
        <tissue evidence="2">Liver</tissue>
    </source>
</reference>